<dbReference type="STRING" id="59843.A3958_11165"/>
<evidence type="ECO:0000259" key="2">
    <source>
        <dbReference type="Pfam" id="PF01636"/>
    </source>
</evidence>
<name>A0A163JDA9_9BACL</name>
<reference evidence="3" key="1">
    <citation type="journal article" date="2016" name="Genome Announc.">
        <title>Draft genomes of two strains of Paenibacillus glucanolyticus with capability to degrade lignocellulose.</title>
        <authorList>
            <person name="Mathews S.L."/>
            <person name="Pawlak J."/>
            <person name="Grunden A.M."/>
        </authorList>
    </citation>
    <scope>NUCLEOTIDE SEQUENCE [LARGE SCALE GENOMIC DNA]</scope>
    <source>
        <strain evidence="3">SLM1</strain>
    </source>
</reference>
<dbReference type="GeneID" id="97558158"/>
<dbReference type="AlphaFoldDB" id="A0A163JDA9"/>
<dbReference type="Proteomes" id="UP000076796">
    <property type="component" value="Unassembled WGS sequence"/>
</dbReference>
<evidence type="ECO:0000256" key="1">
    <source>
        <dbReference type="ARBA" id="ARBA00038240"/>
    </source>
</evidence>
<comment type="similarity">
    <text evidence="1">Belongs to the pseudomonas-type ThrB family.</text>
</comment>
<dbReference type="OrthoDB" id="4030632at2"/>
<dbReference type="Pfam" id="PF01636">
    <property type="entry name" value="APH"/>
    <property type="match status" value="1"/>
</dbReference>
<dbReference type="PANTHER" id="PTHR21064">
    <property type="entry name" value="AMINOGLYCOSIDE PHOSPHOTRANSFERASE DOMAIN-CONTAINING PROTEIN-RELATED"/>
    <property type="match status" value="1"/>
</dbReference>
<organism evidence="3 4">
    <name type="scientific">Paenibacillus glucanolyticus</name>
    <dbReference type="NCBI Taxonomy" id="59843"/>
    <lineage>
        <taxon>Bacteria</taxon>
        <taxon>Bacillati</taxon>
        <taxon>Bacillota</taxon>
        <taxon>Bacilli</taxon>
        <taxon>Bacillales</taxon>
        <taxon>Paenibacillaceae</taxon>
        <taxon>Paenibacillus</taxon>
    </lineage>
</organism>
<evidence type="ECO:0000313" key="3">
    <source>
        <dbReference type="EMBL" id="KZS46522.1"/>
    </source>
</evidence>
<feature type="domain" description="Aminoglycoside phosphotransferase" evidence="2">
    <location>
        <begin position="38"/>
        <end position="253"/>
    </location>
</feature>
<comment type="caution">
    <text evidence="3">The sequence shown here is derived from an EMBL/GenBank/DDBJ whole genome shotgun (WGS) entry which is preliminary data.</text>
</comment>
<dbReference type="InterPro" id="IPR011009">
    <property type="entry name" value="Kinase-like_dom_sf"/>
</dbReference>
<dbReference type="EMBL" id="LWMH01000001">
    <property type="protein sequence ID" value="KZS46522.1"/>
    <property type="molecule type" value="Genomic_DNA"/>
</dbReference>
<keyword evidence="3" id="KW-0808">Transferase</keyword>
<protein>
    <submittedName>
        <fullName evidence="3">Aminoglycoside phosphotransferase</fullName>
    </submittedName>
</protein>
<dbReference type="InterPro" id="IPR050249">
    <property type="entry name" value="Pseudomonas-type_ThrB"/>
</dbReference>
<dbReference type="PANTHER" id="PTHR21064:SF6">
    <property type="entry name" value="AMINOGLYCOSIDE PHOSPHOTRANSFERASE DOMAIN-CONTAINING PROTEIN"/>
    <property type="match status" value="1"/>
</dbReference>
<gene>
    <name evidence="3" type="ORF">AWU65_11640</name>
</gene>
<sequence length="316" mass="36806">MEHRMKWSIEAADKFGLLEKNLEQTHDSEHSLISSYRDGERKVFLRITDESHKPYAKIAGEVQWVEFLASKGVCVSRPLYSVDGKLAERIPAEGREYTAVCYEEAKGRPVGENDANEHLYRGMGQFMGHMHRITQAYVHQDPVTKRPDWSFEAQKVLHIDLPPSEQEIISRYQALFHYISALPVSAETYGLIHADFHYGNFFVHGNSLCLIDFDASRYSWFIDDIAVAAFFSSLTEGADPDPGKFLMPFLDGYRREHQLEEKWLREIPYFMKLREMGRYIKLFQACGGKFDNLHPWGQWYMKGRKETILRSFPTFE</sequence>
<dbReference type="GO" id="GO:0009088">
    <property type="term" value="P:threonine biosynthetic process"/>
    <property type="evidence" value="ECO:0007669"/>
    <property type="project" value="TreeGrafter"/>
</dbReference>
<dbReference type="InterPro" id="IPR002575">
    <property type="entry name" value="Aminoglycoside_PTrfase"/>
</dbReference>
<accession>A0A163JDA9</accession>
<dbReference type="RefSeq" id="WP_063478362.1">
    <property type="nucleotide sequence ID" value="NZ_CP147845.1"/>
</dbReference>
<dbReference type="Gene3D" id="3.90.1200.10">
    <property type="match status" value="1"/>
</dbReference>
<dbReference type="SUPFAM" id="SSF56112">
    <property type="entry name" value="Protein kinase-like (PK-like)"/>
    <property type="match status" value="1"/>
</dbReference>
<keyword evidence="4" id="KW-1185">Reference proteome</keyword>
<dbReference type="GO" id="GO:0004413">
    <property type="term" value="F:homoserine kinase activity"/>
    <property type="evidence" value="ECO:0007669"/>
    <property type="project" value="TreeGrafter"/>
</dbReference>
<proteinExistence type="inferred from homology"/>
<evidence type="ECO:0000313" key="4">
    <source>
        <dbReference type="Proteomes" id="UP000076796"/>
    </source>
</evidence>